<protein>
    <recommendedName>
        <fullName evidence="5">DUF4190 domain-containing protein</fullName>
    </recommendedName>
</protein>
<dbReference type="KEGG" id="cee:CENDO_06545"/>
<evidence type="ECO:0000313" key="3">
    <source>
        <dbReference type="EMBL" id="QCB28583.1"/>
    </source>
</evidence>
<keyword evidence="2" id="KW-1133">Transmembrane helix</keyword>
<dbReference type="Proteomes" id="UP000296352">
    <property type="component" value="Chromosome"/>
</dbReference>
<feature type="transmembrane region" description="Helical" evidence="2">
    <location>
        <begin position="81"/>
        <end position="114"/>
    </location>
</feature>
<organism evidence="3 4">
    <name type="scientific">Corynebacterium endometrii</name>
    <dbReference type="NCBI Taxonomy" id="2488819"/>
    <lineage>
        <taxon>Bacteria</taxon>
        <taxon>Bacillati</taxon>
        <taxon>Actinomycetota</taxon>
        <taxon>Actinomycetes</taxon>
        <taxon>Mycobacteriales</taxon>
        <taxon>Corynebacteriaceae</taxon>
        <taxon>Corynebacterium</taxon>
    </lineage>
</organism>
<evidence type="ECO:0000256" key="2">
    <source>
        <dbReference type="SAM" id="Phobius"/>
    </source>
</evidence>
<feature type="transmembrane region" description="Helical" evidence="2">
    <location>
        <begin position="126"/>
        <end position="151"/>
    </location>
</feature>
<dbReference type="EMBL" id="CP039247">
    <property type="protein sequence ID" value="QCB28583.1"/>
    <property type="molecule type" value="Genomic_DNA"/>
</dbReference>
<evidence type="ECO:0000313" key="4">
    <source>
        <dbReference type="Proteomes" id="UP000296352"/>
    </source>
</evidence>
<evidence type="ECO:0000256" key="1">
    <source>
        <dbReference type="SAM" id="MobiDB-lite"/>
    </source>
</evidence>
<keyword evidence="2" id="KW-0812">Transmembrane</keyword>
<sequence>MTTPQNPYGDADRRLPSYGDSDNGDNAAPQYPETGGAVSHPGAEPFAAGAGYEGYELDPAGQEAIQQEDPKLNKPSILAVIVLLVGVVSLFLGFILFGFITGLVGVLLGLIALVRNRKKVGKARRTWMTVVGIILSIIGIGLSVFIFSLFINSPEVQGCLYDPAGQVRNPDQVEACLNELAVSLQNQAG</sequence>
<gene>
    <name evidence="3" type="ORF">CENDO_06545</name>
</gene>
<feature type="region of interest" description="Disordered" evidence="1">
    <location>
        <begin position="1"/>
        <end position="46"/>
    </location>
</feature>
<dbReference type="RefSeq" id="WP_136141300.1">
    <property type="nucleotide sequence ID" value="NZ_CP039247.1"/>
</dbReference>
<keyword evidence="2" id="KW-0472">Membrane</keyword>
<evidence type="ECO:0008006" key="5">
    <source>
        <dbReference type="Google" id="ProtNLM"/>
    </source>
</evidence>
<keyword evidence="4" id="KW-1185">Reference proteome</keyword>
<dbReference type="AlphaFoldDB" id="A0A4P7QG77"/>
<name>A0A4P7QG77_9CORY</name>
<reference evidence="3 4" key="1">
    <citation type="submission" date="2019-04" db="EMBL/GenBank/DDBJ databases">
        <title>Corynebacterium endometrii sp. nov., isolated from the uterus of a cow with endometritis.</title>
        <authorList>
            <person name="Ballas P."/>
            <person name="Ruckert C."/>
            <person name="Wagener K."/>
            <person name="Drillich M."/>
            <person name="Kaempfer P."/>
            <person name="Busse H.-J."/>
            <person name="Ehling-Schulz M."/>
        </authorList>
    </citation>
    <scope>NUCLEOTIDE SEQUENCE [LARGE SCALE GENOMIC DNA]</scope>
    <source>
        <strain evidence="3 4">LMM-1653</strain>
    </source>
</reference>
<accession>A0A4P7QG77</accession>
<proteinExistence type="predicted"/>